<name>A0A8T0F9W3_ARGBR</name>
<comment type="caution">
    <text evidence="3">The sequence shown here is derived from an EMBL/GenBank/DDBJ whole genome shotgun (WGS) entry which is preliminary data.</text>
</comment>
<keyword evidence="4" id="KW-1185">Reference proteome</keyword>
<protein>
    <submittedName>
        <fullName evidence="3">Ecto-NOX disulfide-thiol exchanger 1 like protein</fullName>
    </submittedName>
</protein>
<dbReference type="PANTHER" id="PTHR16001">
    <property type="entry name" value="ECTO-NOX DISULFIDE-THIOL EXCHANGER"/>
    <property type="match status" value="1"/>
</dbReference>
<evidence type="ECO:0000313" key="4">
    <source>
        <dbReference type="Proteomes" id="UP000807504"/>
    </source>
</evidence>
<dbReference type="GO" id="GO:0016491">
    <property type="term" value="F:oxidoreductase activity"/>
    <property type="evidence" value="ECO:0007669"/>
    <property type="project" value="InterPro"/>
</dbReference>
<accession>A0A8T0F9W3</accession>
<reference evidence="3" key="2">
    <citation type="submission" date="2020-06" db="EMBL/GenBank/DDBJ databases">
        <authorList>
            <person name="Sheffer M."/>
        </authorList>
    </citation>
    <scope>NUCLEOTIDE SEQUENCE</scope>
</reference>
<reference evidence="3" key="1">
    <citation type="journal article" date="2020" name="bioRxiv">
        <title>Chromosome-level reference genome of the European wasp spider Argiope bruennichi: a resource for studies on range expansion and evolutionary adaptation.</title>
        <authorList>
            <person name="Sheffer M.M."/>
            <person name="Hoppe A."/>
            <person name="Krehenwinkel H."/>
            <person name="Uhl G."/>
            <person name="Kuss A.W."/>
            <person name="Jensen L."/>
            <person name="Jensen C."/>
            <person name="Gillespie R.G."/>
            <person name="Hoff K.J."/>
            <person name="Prost S."/>
        </authorList>
    </citation>
    <scope>NUCLEOTIDE SEQUENCE</scope>
</reference>
<dbReference type="AlphaFoldDB" id="A0A8T0F9W3"/>
<sequence>MEKRAREGSPTDESMENQIEANSHESDFSAEGHHVYDSVPRYSEQEAEALGKKLVNKETFREALHILITWLERRECNERNSAHFYFLIQLCWNHAEKLQTEQKEYLKEIERTDKNLWNKNCSIQLQLNEIEEVFKAVERQNLWDNFTQNQLEKMQEIISDSLNLKQNILKDYVGSAVEEKESNDMCTEVLHAENNAHKLQTKLGSLTYELNTVYQKMEEMKAKCKENENEILKLRSELEKKKRLQGKTNSIVDGDNQQKKPVADVACQSNTDEMHIVSLISVFLFDHPDGVNVDCIHSHLNKYIPITHAIDIENLLRKYPKIFKESVSIGDTQEKKWTCISFI</sequence>
<evidence type="ECO:0000256" key="1">
    <source>
        <dbReference type="SAM" id="Coils"/>
    </source>
</evidence>
<dbReference type="GO" id="GO:0007624">
    <property type="term" value="P:ultradian rhythm"/>
    <property type="evidence" value="ECO:0007669"/>
    <property type="project" value="InterPro"/>
</dbReference>
<dbReference type="OrthoDB" id="10039782at2759"/>
<feature type="region of interest" description="Disordered" evidence="2">
    <location>
        <begin position="1"/>
        <end position="27"/>
    </location>
</feature>
<dbReference type="OMA" id="ERRECNE"/>
<dbReference type="GO" id="GO:0009897">
    <property type="term" value="C:external side of plasma membrane"/>
    <property type="evidence" value="ECO:0007669"/>
    <property type="project" value="InterPro"/>
</dbReference>
<dbReference type="InterPro" id="IPR038876">
    <property type="entry name" value="ENOX"/>
</dbReference>
<dbReference type="PANTHER" id="PTHR16001:SF4">
    <property type="entry name" value="ECTO-NOX DISULFIDE-THIOL EXCHANGER 1-LIKE PROTEIN"/>
    <property type="match status" value="1"/>
</dbReference>
<feature type="coiled-coil region" evidence="1">
    <location>
        <begin position="210"/>
        <end position="244"/>
    </location>
</feature>
<evidence type="ECO:0000313" key="3">
    <source>
        <dbReference type="EMBL" id="KAF8786995.1"/>
    </source>
</evidence>
<dbReference type="EMBL" id="JABXBU010000015">
    <property type="protein sequence ID" value="KAF8786995.1"/>
    <property type="molecule type" value="Genomic_DNA"/>
</dbReference>
<evidence type="ECO:0000256" key="2">
    <source>
        <dbReference type="SAM" id="MobiDB-lite"/>
    </source>
</evidence>
<proteinExistence type="predicted"/>
<dbReference type="Proteomes" id="UP000807504">
    <property type="component" value="Unassembled WGS sequence"/>
</dbReference>
<organism evidence="3 4">
    <name type="scientific">Argiope bruennichi</name>
    <name type="common">Wasp spider</name>
    <name type="synonym">Aranea bruennichi</name>
    <dbReference type="NCBI Taxonomy" id="94029"/>
    <lineage>
        <taxon>Eukaryota</taxon>
        <taxon>Metazoa</taxon>
        <taxon>Ecdysozoa</taxon>
        <taxon>Arthropoda</taxon>
        <taxon>Chelicerata</taxon>
        <taxon>Arachnida</taxon>
        <taxon>Araneae</taxon>
        <taxon>Araneomorphae</taxon>
        <taxon>Entelegynae</taxon>
        <taxon>Araneoidea</taxon>
        <taxon>Araneidae</taxon>
        <taxon>Argiope</taxon>
    </lineage>
</organism>
<gene>
    <name evidence="3" type="ORF">HNY73_008637</name>
</gene>
<keyword evidence="1" id="KW-0175">Coiled coil</keyword>